<evidence type="ECO:0000313" key="2">
    <source>
        <dbReference type="Proteomes" id="UP000220629"/>
    </source>
</evidence>
<accession>A0A2A7SAW9</accession>
<reference evidence="2" key="1">
    <citation type="submission" date="2017-09" db="EMBL/GenBank/DDBJ databases">
        <title>FDA dAtabase for Regulatory Grade micrObial Sequences (FDA-ARGOS): Supporting development and validation of Infectious Disease Dx tests.</title>
        <authorList>
            <person name="Minogue T."/>
            <person name="Wolcott M."/>
            <person name="Wasieloski L."/>
            <person name="Aguilar W."/>
            <person name="Moore D."/>
            <person name="Tallon L."/>
            <person name="Sadzewicz L."/>
            <person name="Ott S."/>
            <person name="Zhao X."/>
            <person name="Nagaraj S."/>
            <person name="Vavikolanu K."/>
            <person name="Aluvathingal J."/>
            <person name="Nadendla S."/>
            <person name="Sichtig H."/>
        </authorList>
    </citation>
    <scope>NUCLEOTIDE SEQUENCE [LARGE SCALE GENOMIC DNA]</scope>
    <source>
        <strain evidence="2">FDAARGOS_390</strain>
    </source>
</reference>
<dbReference type="Proteomes" id="UP000220629">
    <property type="component" value="Unassembled WGS sequence"/>
</dbReference>
<dbReference type="RefSeq" id="WP_127840895.1">
    <property type="nucleotide sequence ID" value="NZ_CADEQK010000010.1"/>
</dbReference>
<comment type="caution">
    <text evidence="1">The sequence shown here is derived from an EMBL/GenBank/DDBJ whole genome shotgun (WGS) entry which is preliminary data.</text>
</comment>
<organism evidence="1 2">
    <name type="scientific">Burkholderia gladioli</name>
    <name type="common">Pseudomonas marginata</name>
    <name type="synonym">Phytomonas marginata</name>
    <dbReference type="NCBI Taxonomy" id="28095"/>
    <lineage>
        <taxon>Bacteria</taxon>
        <taxon>Pseudomonadati</taxon>
        <taxon>Pseudomonadota</taxon>
        <taxon>Betaproteobacteria</taxon>
        <taxon>Burkholderiales</taxon>
        <taxon>Burkholderiaceae</taxon>
        <taxon>Burkholderia</taxon>
    </lineage>
</organism>
<dbReference type="AlphaFoldDB" id="A0A2A7SAW9"/>
<dbReference type="EMBL" id="PDDY01000001">
    <property type="protein sequence ID" value="PEH40854.1"/>
    <property type="molecule type" value="Genomic_DNA"/>
</dbReference>
<gene>
    <name evidence="1" type="ORF">CRM94_00995</name>
</gene>
<name>A0A2A7SAW9_BURGA</name>
<protein>
    <submittedName>
        <fullName evidence="1">Uncharacterized protein</fullName>
    </submittedName>
</protein>
<proteinExistence type="predicted"/>
<evidence type="ECO:0000313" key="1">
    <source>
        <dbReference type="EMBL" id="PEH40854.1"/>
    </source>
</evidence>
<sequence length="124" mass="14033">MDDTQVGPPPFGIWTWCALLLALEPIAEELAHTYVRRHPDAPMRWSTLHQLELEALDRLEGLPKQDPGLLALLRSDIVTMGLPKIDEPVILNSDHFVPVVAAEIWRAYRRLKDLRHTGGLAISR</sequence>